<dbReference type="GO" id="GO:0005634">
    <property type="term" value="C:nucleus"/>
    <property type="evidence" value="ECO:0007669"/>
    <property type="project" value="UniProtKB-SubCell"/>
</dbReference>
<reference evidence="9 10" key="1">
    <citation type="submission" date="2024-05" db="EMBL/GenBank/DDBJ databases">
        <authorList>
            <person name="Wallberg A."/>
        </authorList>
    </citation>
    <scope>NUCLEOTIDE SEQUENCE [LARGE SCALE GENOMIC DNA]</scope>
</reference>
<organism evidence="9 10">
    <name type="scientific">Meganyctiphanes norvegica</name>
    <name type="common">Northern krill</name>
    <name type="synonym">Thysanopoda norvegica</name>
    <dbReference type="NCBI Taxonomy" id="48144"/>
    <lineage>
        <taxon>Eukaryota</taxon>
        <taxon>Metazoa</taxon>
        <taxon>Ecdysozoa</taxon>
        <taxon>Arthropoda</taxon>
        <taxon>Crustacea</taxon>
        <taxon>Multicrustacea</taxon>
        <taxon>Malacostraca</taxon>
        <taxon>Eumalacostraca</taxon>
        <taxon>Eucarida</taxon>
        <taxon>Euphausiacea</taxon>
        <taxon>Euphausiidae</taxon>
        <taxon>Meganyctiphanes</taxon>
    </lineage>
</organism>
<gene>
    <name evidence="9" type="ORF">MNOR_LOCUS33248</name>
</gene>
<feature type="compositionally biased region" description="Gly residues" evidence="7">
    <location>
        <begin position="379"/>
        <end position="393"/>
    </location>
</feature>
<dbReference type="PANTHER" id="PTHR46144:SF6">
    <property type="entry name" value="C2H2-TYPE DOMAIN-CONTAINING PROTEIN"/>
    <property type="match status" value="1"/>
</dbReference>
<feature type="domain" description="C2H2-type" evidence="8">
    <location>
        <begin position="8"/>
        <end position="30"/>
    </location>
</feature>
<evidence type="ECO:0000259" key="8">
    <source>
        <dbReference type="PROSITE" id="PS00028"/>
    </source>
</evidence>
<accession>A0AAV2S7H3</accession>
<dbReference type="GO" id="GO:0008270">
    <property type="term" value="F:zinc ion binding"/>
    <property type="evidence" value="ECO:0007669"/>
    <property type="project" value="UniProtKB-KW"/>
</dbReference>
<dbReference type="PROSITE" id="PS00028">
    <property type="entry name" value="ZINC_FINGER_C2H2_1"/>
    <property type="match status" value="1"/>
</dbReference>
<keyword evidence="10" id="KW-1185">Reference proteome</keyword>
<dbReference type="InterPro" id="IPR036236">
    <property type="entry name" value="Znf_C2H2_sf"/>
</dbReference>
<protein>
    <recommendedName>
        <fullName evidence="8">C2H2-type domain-containing protein</fullName>
    </recommendedName>
</protein>
<sequence length="459" mass="51387">MDDDKYNCTACDVSLSSWAELQQHLQGSSHKIQTEPTHEAEEVRVAIAEGFLVFQSSQKIKCLLCKIVIDFHDSLPIYNHIQELEHKRLASIGLPEEKKEEKQSGNDELEAQQKLEAMALDKTLDVSGGSYNCTACNVQAKSIQQLQQHMEGGKHKLRANESPEAEEVKAQLDKGYLRQKSGLKINCLLCKTQVDFLDDIGPIYQHIHDPEHLRLAELGLGAVPTEVEVLSKEELDAKLNADESPEAETVREAMKAGFLRREERGKFFCKPCKATLDFKEVRPLNEHLSGNKHQYAAYMWQMWKRSGRGFWRGRGRGFFPPPPPMWGRGGGHPYPGFYEDYHANPRFDRGMMYPPTFWGRGGWGRGRGRGRSRGRGRGRGGGSRGSGRGGRGGKNQNETTEDEGIKADEVLASPVGAGEQQSYGLENLEENIEAALEGDNQMPPKKRVRNIEVISGTGR</sequence>
<dbReference type="Pfam" id="PF12171">
    <property type="entry name" value="zf-C2H2_jaz"/>
    <property type="match status" value="1"/>
</dbReference>
<evidence type="ECO:0000256" key="7">
    <source>
        <dbReference type="SAM" id="MobiDB-lite"/>
    </source>
</evidence>
<evidence type="ECO:0000313" key="10">
    <source>
        <dbReference type="Proteomes" id="UP001497623"/>
    </source>
</evidence>
<evidence type="ECO:0000256" key="3">
    <source>
        <dbReference type="ARBA" id="ARBA00022737"/>
    </source>
</evidence>
<evidence type="ECO:0000313" key="9">
    <source>
        <dbReference type="EMBL" id="CAL4165400.1"/>
    </source>
</evidence>
<dbReference type="InterPro" id="IPR003604">
    <property type="entry name" value="Matrin/U1-like-C_Znf_C2H2"/>
</dbReference>
<dbReference type="AlphaFoldDB" id="A0AAV2S7H3"/>
<dbReference type="InterPro" id="IPR013087">
    <property type="entry name" value="Znf_C2H2_type"/>
</dbReference>
<comment type="caution">
    <text evidence="9">The sequence shown here is derived from an EMBL/GenBank/DDBJ whole genome shotgun (WGS) entry which is preliminary data.</text>
</comment>
<dbReference type="Pfam" id="PF12874">
    <property type="entry name" value="zf-met"/>
    <property type="match status" value="1"/>
</dbReference>
<name>A0AAV2S7H3_MEGNR</name>
<keyword evidence="3" id="KW-0677">Repeat</keyword>
<evidence type="ECO:0000256" key="5">
    <source>
        <dbReference type="ARBA" id="ARBA00022833"/>
    </source>
</evidence>
<keyword evidence="2" id="KW-0479">Metal-binding</keyword>
<feature type="region of interest" description="Disordered" evidence="7">
    <location>
        <begin position="358"/>
        <end position="459"/>
    </location>
</feature>
<keyword evidence="4" id="KW-0863">Zinc-finger</keyword>
<evidence type="ECO:0000256" key="1">
    <source>
        <dbReference type="ARBA" id="ARBA00004123"/>
    </source>
</evidence>
<dbReference type="PANTHER" id="PTHR46144">
    <property type="entry name" value="ZINC FINGER PROTEIN 385B-LIKE"/>
    <property type="match status" value="1"/>
</dbReference>
<dbReference type="EMBL" id="CAXKWB010047467">
    <property type="protein sequence ID" value="CAL4165400.1"/>
    <property type="molecule type" value="Genomic_DNA"/>
</dbReference>
<feature type="compositionally biased region" description="Basic residues" evidence="7">
    <location>
        <begin position="366"/>
        <end position="378"/>
    </location>
</feature>
<dbReference type="InterPro" id="IPR022755">
    <property type="entry name" value="Znf_C2H2_jaz"/>
</dbReference>
<evidence type="ECO:0000256" key="4">
    <source>
        <dbReference type="ARBA" id="ARBA00022771"/>
    </source>
</evidence>
<dbReference type="GO" id="GO:0003676">
    <property type="term" value="F:nucleic acid binding"/>
    <property type="evidence" value="ECO:0007669"/>
    <property type="project" value="InterPro"/>
</dbReference>
<evidence type="ECO:0000256" key="2">
    <source>
        <dbReference type="ARBA" id="ARBA00022723"/>
    </source>
</evidence>
<dbReference type="Gene3D" id="3.30.160.60">
    <property type="entry name" value="Classic Zinc Finger"/>
    <property type="match status" value="2"/>
</dbReference>
<keyword evidence="5" id="KW-0862">Zinc</keyword>
<dbReference type="Proteomes" id="UP001497623">
    <property type="component" value="Unassembled WGS sequence"/>
</dbReference>
<dbReference type="SMART" id="SM00451">
    <property type="entry name" value="ZnF_U1"/>
    <property type="match status" value="3"/>
</dbReference>
<dbReference type="InterPro" id="IPR051868">
    <property type="entry name" value="ZN346_ZMAT4"/>
</dbReference>
<evidence type="ECO:0000256" key="6">
    <source>
        <dbReference type="ARBA" id="ARBA00023242"/>
    </source>
</evidence>
<dbReference type="SMART" id="SM00355">
    <property type="entry name" value="ZnF_C2H2"/>
    <property type="match status" value="4"/>
</dbReference>
<dbReference type="SUPFAM" id="SSF57667">
    <property type="entry name" value="beta-beta-alpha zinc fingers"/>
    <property type="match status" value="2"/>
</dbReference>
<proteinExistence type="predicted"/>
<comment type="subcellular location">
    <subcellularLocation>
        <location evidence="1">Nucleus</location>
    </subcellularLocation>
</comment>
<keyword evidence="6" id="KW-0539">Nucleus</keyword>